<evidence type="ECO:0000259" key="1">
    <source>
        <dbReference type="Pfam" id="PF00910"/>
    </source>
</evidence>
<name>A0A9N9IVK5_9GLOM</name>
<protein>
    <submittedName>
        <fullName evidence="2">24749_t:CDS:1</fullName>
    </submittedName>
</protein>
<organism evidence="2 3">
    <name type="scientific">Cetraspora pellucida</name>
    <dbReference type="NCBI Taxonomy" id="1433469"/>
    <lineage>
        <taxon>Eukaryota</taxon>
        <taxon>Fungi</taxon>
        <taxon>Fungi incertae sedis</taxon>
        <taxon>Mucoromycota</taxon>
        <taxon>Glomeromycotina</taxon>
        <taxon>Glomeromycetes</taxon>
        <taxon>Diversisporales</taxon>
        <taxon>Gigasporaceae</taxon>
        <taxon>Cetraspora</taxon>
    </lineage>
</organism>
<reference evidence="2" key="1">
    <citation type="submission" date="2021-06" db="EMBL/GenBank/DDBJ databases">
        <authorList>
            <person name="Kallberg Y."/>
            <person name="Tangrot J."/>
            <person name="Rosling A."/>
        </authorList>
    </citation>
    <scope>NUCLEOTIDE SEQUENCE</scope>
    <source>
        <strain evidence="2">FL966</strain>
    </source>
</reference>
<sequence>MELEYIKENLFIIEDKDIKIDVKVLEFEKIISCCNSDSNLLNEIILNEDLLNHLIDATDLFGKDIKYGPKDITVIKYREWLDNNFFSEIATKKKMFVKRDVFDELMREWCKKNIEITFNWESQDILLFKNLLDIIENDNEFILFLEEYRNNNLLSFLDNLRLISERTMHDGFNNFKESLQTQEISYGSSYYKAHSRFTIEYIIPKNIFYKRYYKFPYFIENINNKTVFEVKSIFNFNKKFIIDYDIGSLNFWKLGEINEDWVHCHDLSYHFTELVLKKLLLFKYLKNKHNKIRDIYNNLFHNFNSNTLITLWIKTLKILKTIKISENIYLKEIKMNNEMKEKIYYPVVFYLYGPSGSGKTSWVKELFGNELYEKSIKAKSGLDYWINYEGQDIVLLDEYNTKINWISLIELLNDNNVIIEIKTGKFVPFNAKYIFITNTKNLNESYGYRFLKNYLTYIIEFKGKWDSDIEKRTTEIVFHKECYFRQKFPKHVEKYLLDYPKSKSLSEYKDKINN</sequence>
<accession>A0A9N9IVK5</accession>
<comment type="caution">
    <text evidence="2">The sequence shown here is derived from an EMBL/GenBank/DDBJ whole genome shotgun (WGS) entry which is preliminary data.</text>
</comment>
<gene>
    <name evidence="2" type="ORF">CPELLU_LOCUS14736</name>
</gene>
<feature type="domain" description="Helicase superfamily 3 single-stranded DNA/RNA virus" evidence="1">
    <location>
        <begin position="350"/>
        <end position="437"/>
    </location>
</feature>
<proteinExistence type="predicted"/>
<dbReference type="OrthoDB" id="2418789at2759"/>
<dbReference type="InterPro" id="IPR027417">
    <property type="entry name" value="P-loop_NTPase"/>
</dbReference>
<dbReference type="InterPro" id="IPR000605">
    <property type="entry name" value="Helicase_SF3_ssDNA/RNA_vir"/>
</dbReference>
<dbReference type="SUPFAM" id="SSF52540">
    <property type="entry name" value="P-loop containing nucleoside triphosphate hydrolases"/>
    <property type="match status" value="1"/>
</dbReference>
<dbReference type="GO" id="GO:0003724">
    <property type="term" value="F:RNA helicase activity"/>
    <property type="evidence" value="ECO:0007669"/>
    <property type="project" value="InterPro"/>
</dbReference>
<dbReference type="AlphaFoldDB" id="A0A9N9IVK5"/>
<evidence type="ECO:0000313" key="2">
    <source>
        <dbReference type="EMBL" id="CAG8751613.1"/>
    </source>
</evidence>
<dbReference type="Proteomes" id="UP000789759">
    <property type="component" value="Unassembled WGS sequence"/>
</dbReference>
<dbReference type="GO" id="GO:0003723">
    <property type="term" value="F:RNA binding"/>
    <property type="evidence" value="ECO:0007669"/>
    <property type="project" value="InterPro"/>
</dbReference>
<dbReference type="EMBL" id="CAJVQA010018002">
    <property type="protein sequence ID" value="CAG8751613.1"/>
    <property type="molecule type" value="Genomic_DNA"/>
</dbReference>
<keyword evidence="3" id="KW-1185">Reference proteome</keyword>
<evidence type="ECO:0000313" key="3">
    <source>
        <dbReference type="Proteomes" id="UP000789759"/>
    </source>
</evidence>
<dbReference type="Pfam" id="PF00910">
    <property type="entry name" value="RNA_helicase"/>
    <property type="match status" value="1"/>
</dbReference>